<keyword evidence="14" id="KW-0206">Cytoskeleton</keyword>
<evidence type="ECO:0000256" key="18">
    <source>
        <dbReference type="PROSITE-ProRule" id="PRU10141"/>
    </source>
</evidence>
<evidence type="ECO:0000256" key="12">
    <source>
        <dbReference type="ARBA" id="ARBA00022777"/>
    </source>
</evidence>
<evidence type="ECO:0000256" key="13">
    <source>
        <dbReference type="ARBA" id="ARBA00022840"/>
    </source>
</evidence>
<feature type="binding site" evidence="18">
    <location>
        <position position="751"/>
    </location>
    <ligand>
        <name>ATP</name>
        <dbReference type="ChEBI" id="CHEBI:30616"/>
    </ligand>
</feature>
<sequence length="1033" mass="116638">MAPSKKFKTYSRGRNISISSAQAVDILFASNLTKRKLHGKNKKNRFEVKELQTKIKTILQDEASLHVNVNDTFDTVFKQQKLNNLKSTNASNATSSFFTKSHSSHYVSVASPMVKKLRSFSKQSQNNNSSNILDSWFEKPTPPGAGITNSLEIEVASGKWKVNNNNSVFESPKRMLRSNSTISSTKEASTNNSFKFAKTSQIMLRSCSKSQDNIPQASLDNISLPINQLFTNSVRGRIHSSTPLSTPVVPAKTKKIFPQPINEDPVSECILQSLEEIQSWNTSLTTVTSNSKPVVNKSEYTQPMVLATSCDFVFEQFFSTSIQQNSYPTRYEENLTMNESSILSTTSPRQTNNFITYRRRRKTQFVQKKKEQSKELVVLLEKQNSLKPFKKQLVVRLQRLPLSAIKPKISLRNSHFNNNSQGASMMNHSHMELSVFVEESKTSGSFNQSSQIIINAKESSVLRRLGFEDVSEKENEPSSTRTTRSAKRKSLRNSSSLDTSSLDTSSQTKRYLRSSLTENSNRPSTSTTVDNNISEDLFTSGDFSNKSAQLRLSLYRTSKTEFSSISLKNSTKSSITSFSYNDSREQSQITQYCGDLDDQSSNLKAGSSYNMIVIDASRDDETSVFKMPLAPSNSQPVKTGKSWRRSSFNNKSLFDITKRQSMKIVPSDEADSRQLRRPTILQNYIGSIGVSRKSLVTAKDIVFKYCNQTNPLPFEMLYPKSLLEGSKKIGEGVYGEVFLCPKENGKSTVMKIIPIEGDKIINGEKQKMFDEILSEVVIVSQLSNLRNTSSNKTSAFCEVQQISCVIGKYPETLLELWHQYDKAKGSENDPPDIFDKDQLYIVLELGNAGQDLEAYVFQNAAQSLAMFKQIAFALAVAEEQLQFEHRDLHWGNVLLQPIEKDKKATFKLKGKAKSLASEGVEATIIDFTLSRVLHDGVIIFNDLSCDPDLFIAKGDYQFDIYRLMKQKNKNDWKSFTPYSNILWLHYILKKSMTELRYKKPSTKVHAKNIQLLKKFEGVILKFNSVTEFVTANL</sequence>
<keyword evidence="6" id="KW-0158">Chromosome</keyword>
<dbReference type="GO" id="GO:0010564">
    <property type="term" value="P:regulation of cell cycle process"/>
    <property type="evidence" value="ECO:0007669"/>
    <property type="project" value="UniProtKB-ARBA"/>
</dbReference>
<evidence type="ECO:0000256" key="7">
    <source>
        <dbReference type="ARBA" id="ARBA00022490"/>
    </source>
</evidence>
<dbReference type="GO" id="GO:0035556">
    <property type="term" value="P:intracellular signal transduction"/>
    <property type="evidence" value="ECO:0007669"/>
    <property type="project" value="TreeGrafter"/>
</dbReference>
<evidence type="ECO:0000313" key="21">
    <source>
        <dbReference type="EMBL" id="CAG9772831.1"/>
    </source>
</evidence>
<dbReference type="GO" id="GO:0005737">
    <property type="term" value="C:cytoplasm"/>
    <property type="evidence" value="ECO:0007669"/>
    <property type="project" value="TreeGrafter"/>
</dbReference>
<organism evidence="21 22">
    <name type="scientific">Ceutorhynchus assimilis</name>
    <name type="common">cabbage seed weevil</name>
    <dbReference type="NCBI Taxonomy" id="467358"/>
    <lineage>
        <taxon>Eukaryota</taxon>
        <taxon>Metazoa</taxon>
        <taxon>Ecdysozoa</taxon>
        <taxon>Arthropoda</taxon>
        <taxon>Hexapoda</taxon>
        <taxon>Insecta</taxon>
        <taxon>Pterygota</taxon>
        <taxon>Neoptera</taxon>
        <taxon>Endopterygota</taxon>
        <taxon>Coleoptera</taxon>
        <taxon>Polyphaga</taxon>
        <taxon>Cucujiformia</taxon>
        <taxon>Curculionidae</taxon>
        <taxon>Ceutorhynchinae</taxon>
        <taxon>Ceutorhynchus</taxon>
    </lineage>
</organism>
<dbReference type="GO" id="GO:0072354">
    <property type="term" value="F:histone H3T3 kinase activity"/>
    <property type="evidence" value="ECO:0007669"/>
    <property type="project" value="TreeGrafter"/>
</dbReference>
<dbReference type="Gene3D" id="1.10.510.10">
    <property type="entry name" value="Transferase(Phosphotransferase) domain 1"/>
    <property type="match status" value="1"/>
</dbReference>
<dbReference type="InterPro" id="IPR000719">
    <property type="entry name" value="Prot_kinase_dom"/>
</dbReference>
<dbReference type="FunFam" id="3.30.200.20:FF:000409">
    <property type="entry name" value="serine/threonine-protein kinase haspin"/>
    <property type="match status" value="1"/>
</dbReference>
<keyword evidence="10" id="KW-0808">Transferase</keyword>
<evidence type="ECO:0000313" key="22">
    <source>
        <dbReference type="Proteomes" id="UP001152799"/>
    </source>
</evidence>
<keyword evidence="8" id="KW-0723">Serine/threonine-protein kinase</keyword>
<dbReference type="GO" id="GO:0005694">
    <property type="term" value="C:chromosome"/>
    <property type="evidence" value="ECO:0007669"/>
    <property type="project" value="UniProtKB-SubCell"/>
</dbReference>
<dbReference type="EMBL" id="OU892284">
    <property type="protein sequence ID" value="CAG9772831.1"/>
    <property type="molecule type" value="Genomic_DNA"/>
</dbReference>
<keyword evidence="9" id="KW-0597">Phosphoprotein</keyword>
<dbReference type="GO" id="GO:0005819">
    <property type="term" value="C:spindle"/>
    <property type="evidence" value="ECO:0007669"/>
    <property type="project" value="UniProtKB-SubCell"/>
</dbReference>
<comment type="cofactor">
    <cofactor evidence="1">
        <name>Mg(2+)</name>
        <dbReference type="ChEBI" id="CHEBI:18420"/>
    </cofactor>
</comment>
<dbReference type="OrthoDB" id="21018at2759"/>
<evidence type="ECO:0000256" key="10">
    <source>
        <dbReference type="ARBA" id="ARBA00022679"/>
    </source>
</evidence>
<evidence type="ECO:0000256" key="4">
    <source>
        <dbReference type="ARBA" id="ARBA00004286"/>
    </source>
</evidence>
<comment type="catalytic activity">
    <reaction evidence="16">
        <text>L-threonyl-[protein] + ATP = O-phospho-L-threonyl-[protein] + ADP + H(+)</text>
        <dbReference type="Rhea" id="RHEA:46608"/>
        <dbReference type="Rhea" id="RHEA-COMP:11060"/>
        <dbReference type="Rhea" id="RHEA-COMP:11605"/>
        <dbReference type="ChEBI" id="CHEBI:15378"/>
        <dbReference type="ChEBI" id="CHEBI:30013"/>
        <dbReference type="ChEBI" id="CHEBI:30616"/>
        <dbReference type="ChEBI" id="CHEBI:61977"/>
        <dbReference type="ChEBI" id="CHEBI:456216"/>
        <dbReference type="EC" id="2.7.11.1"/>
    </reaction>
</comment>
<name>A0A9N9N163_9CUCU</name>
<dbReference type="Pfam" id="PF12330">
    <property type="entry name" value="Haspin_kinase"/>
    <property type="match status" value="1"/>
</dbReference>
<evidence type="ECO:0000256" key="16">
    <source>
        <dbReference type="ARBA" id="ARBA00047899"/>
    </source>
</evidence>
<keyword evidence="22" id="KW-1185">Reference proteome</keyword>
<evidence type="ECO:0000256" key="8">
    <source>
        <dbReference type="ARBA" id="ARBA00022527"/>
    </source>
</evidence>
<accession>A0A9N9N163</accession>
<evidence type="ECO:0000256" key="15">
    <source>
        <dbReference type="ARBA" id="ARBA00023242"/>
    </source>
</evidence>
<keyword evidence="13 18" id="KW-0067">ATP-binding</keyword>
<dbReference type="EC" id="2.7.11.1" evidence="5"/>
<evidence type="ECO:0000256" key="5">
    <source>
        <dbReference type="ARBA" id="ARBA00012513"/>
    </source>
</evidence>
<keyword evidence="15" id="KW-0539">Nucleus</keyword>
<dbReference type="PROSITE" id="PS00107">
    <property type="entry name" value="PROTEIN_KINASE_ATP"/>
    <property type="match status" value="1"/>
</dbReference>
<protein>
    <recommendedName>
        <fullName evidence="5">non-specific serine/threonine protein kinase</fullName>
        <ecNumber evidence="5">2.7.11.1</ecNumber>
    </recommendedName>
</protein>
<dbReference type="FunFam" id="1.10.510.10:FF:000401">
    <property type="entry name" value="serine/threonine-protein kinase haspin"/>
    <property type="match status" value="1"/>
</dbReference>
<dbReference type="InterPro" id="IPR024604">
    <property type="entry name" value="GSG2_C"/>
</dbReference>
<evidence type="ECO:0000256" key="2">
    <source>
        <dbReference type="ARBA" id="ARBA00004123"/>
    </source>
</evidence>
<dbReference type="GO" id="GO:0005634">
    <property type="term" value="C:nucleus"/>
    <property type="evidence" value="ECO:0007669"/>
    <property type="project" value="UniProtKB-SubCell"/>
</dbReference>
<keyword evidence="7" id="KW-0963">Cytoplasm</keyword>
<feature type="domain" description="Protein kinase" evidence="20">
    <location>
        <begin position="723"/>
        <end position="1033"/>
    </location>
</feature>
<dbReference type="SMART" id="SM01331">
    <property type="entry name" value="DUF3635"/>
    <property type="match status" value="1"/>
</dbReference>
<dbReference type="GO" id="GO:0000278">
    <property type="term" value="P:mitotic cell cycle"/>
    <property type="evidence" value="ECO:0007669"/>
    <property type="project" value="TreeGrafter"/>
</dbReference>
<dbReference type="Gene3D" id="3.30.200.20">
    <property type="entry name" value="Phosphorylase Kinase, domain 1"/>
    <property type="match status" value="1"/>
</dbReference>
<dbReference type="InterPro" id="IPR017441">
    <property type="entry name" value="Protein_kinase_ATP_BS"/>
</dbReference>
<reference evidence="21" key="1">
    <citation type="submission" date="2022-01" db="EMBL/GenBank/DDBJ databases">
        <authorList>
            <person name="King R."/>
        </authorList>
    </citation>
    <scope>NUCLEOTIDE SEQUENCE</scope>
</reference>
<keyword evidence="11 18" id="KW-0547">Nucleotide-binding</keyword>
<dbReference type="PROSITE" id="PS50011">
    <property type="entry name" value="PROTEIN_KINASE_DOM"/>
    <property type="match status" value="1"/>
</dbReference>
<gene>
    <name evidence="21" type="ORF">CEUTPL_LOCUS13234</name>
</gene>
<comment type="subcellular location">
    <subcellularLocation>
        <location evidence="4">Chromosome</location>
    </subcellularLocation>
    <subcellularLocation>
        <location evidence="3">Cytoplasm</location>
        <location evidence="3">Cytoskeleton</location>
        <location evidence="3">Spindle</location>
    </subcellularLocation>
    <subcellularLocation>
        <location evidence="2">Nucleus</location>
    </subcellularLocation>
</comment>
<evidence type="ECO:0000256" key="14">
    <source>
        <dbReference type="ARBA" id="ARBA00023212"/>
    </source>
</evidence>
<feature type="compositionally biased region" description="Low complexity" evidence="19">
    <location>
        <begin position="494"/>
        <end position="506"/>
    </location>
</feature>
<evidence type="ECO:0000256" key="1">
    <source>
        <dbReference type="ARBA" id="ARBA00001946"/>
    </source>
</evidence>
<feature type="region of interest" description="Disordered" evidence="19">
    <location>
        <begin position="468"/>
        <end position="533"/>
    </location>
</feature>
<dbReference type="Proteomes" id="UP001152799">
    <property type="component" value="Chromosome 8"/>
</dbReference>
<dbReference type="PANTHER" id="PTHR24419:SF18">
    <property type="entry name" value="SERINE_THREONINE-PROTEIN KINASE HASPIN"/>
    <property type="match status" value="1"/>
</dbReference>
<proteinExistence type="predicted"/>
<dbReference type="AlphaFoldDB" id="A0A9N9N163"/>
<evidence type="ECO:0000259" key="20">
    <source>
        <dbReference type="PROSITE" id="PS50011"/>
    </source>
</evidence>
<evidence type="ECO:0000256" key="6">
    <source>
        <dbReference type="ARBA" id="ARBA00022454"/>
    </source>
</evidence>
<dbReference type="GO" id="GO:0005524">
    <property type="term" value="F:ATP binding"/>
    <property type="evidence" value="ECO:0007669"/>
    <property type="project" value="UniProtKB-UniRule"/>
</dbReference>
<keyword evidence="12" id="KW-0418">Kinase</keyword>
<feature type="compositionally biased region" description="Polar residues" evidence="19">
    <location>
        <begin position="514"/>
        <end position="533"/>
    </location>
</feature>
<evidence type="ECO:0000256" key="17">
    <source>
        <dbReference type="ARBA" id="ARBA00048679"/>
    </source>
</evidence>
<evidence type="ECO:0000256" key="9">
    <source>
        <dbReference type="ARBA" id="ARBA00022553"/>
    </source>
</evidence>
<evidence type="ECO:0000256" key="3">
    <source>
        <dbReference type="ARBA" id="ARBA00004186"/>
    </source>
</evidence>
<dbReference type="SUPFAM" id="SSF56112">
    <property type="entry name" value="Protein kinase-like (PK-like)"/>
    <property type="match status" value="1"/>
</dbReference>
<dbReference type="PANTHER" id="PTHR24419">
    <property type="entry name" value="INTERLEUKIN-1 RECEPTOR-ASSOCIATED KINASE"/>
    <property type="match status" value="1"/>
</dbReference>
<dbReference type="InterPro" id="IPR011009">
    <property type="entry name" value="Kinase-like_dom_sf"/>
</dbReference>
<evidence type="ECO:0000256" key="19">
    <source>
        <dbReference type="SAM" id="MobiDB-lite"/>
    </source>
</evidence>
<evidence type="ECO:0000256" key="11">
    <source>
        <dbReference type="ARBA" id="ARBA00022741"/>
    </source>
</evidence>
<comment type="catalytic activity">
    <reaction evidence="17">
        <text>L-seryl-[protein] + ATP = O-phospho-L-seryl-[protein] + ADP + H(+)</text>
        <dbReference type="Rhea" id="RHEA:17989"/>
        <dbReference type="Rhea" id="RHEA-COMP:9863"/>
        <dbReference type="Rhea" id="RHEA-COMP:11604"/>
        <dbReference type="ChEBI" id="CHEBI:15378"/>
        <dbReference type="ChEBI" id="CHEBI:29999"/>
        <dbReference type="ChEBI" id="CHEBI:30616"/>
        <dbReference type="ChEBI" id="CHEBI:83421"/>
        <dbReference type="ChEBI" id="CHEBI:456216"/>
        <dbReference type="EC" id="2.7.11.1"/>
    </reaction>
</comment>